<accession>K9VZB5</accession>
<sequence length="509" mass="58919">MKLYANWFAYAMQGETVVTSTCLLARDRPVLVLEAGERLAELPSYLIPIPLRQGVYEIGFPYLQPDALKRKRQYEACLTVLRDRTSYTVDFHITDEVLDAETCTSKSQEEELRTEFGWRVDHHTTDAINTAVGLFSRLFGNRGKGSTEIALLNIIPVLEELSREDAKLPPIVAIERQYQLRRKLEIITSKLRSQLRRKAELMPISKIQEMDTYCLRDYIRRPGNDAAEKAGSRQQLMGVQRYQDFNTPENKFLVYFCHLLQLECAIYADNAHAQELKSLERSLKQFDWEATSKGVQRSPTFFMRPNYVLQQNPIYRSFYQAYLDFIHQRTLKEKIWSFRNYLLADLIYILLMAACLRFQSLSVSPLATLPGSAIPNGGRYLNDGATEPITVFLQDTVWKFSIEKTDIIKCDLLLCLTKQSLIDGKIKSLKIPIWTFWYPPSQHCLNLANNYLISLGMIFCWQAFPNEPLPQSSRLKVIVISDWSETSWMIAVKNLTEYLLIIINKWEGN</sequence>
<organism evidence="2 3">
    <name type="scientific">Crinalium epipsammum PCC 9333</name>
    <dbReference type="NCBI Taxonomy" id="1173022"/>
    <lineage>
        <taxon>Bacteria</taxon>
        <taxon>Bacillati</taxon>
        <taxon>Cyanobacteriota</taxon>
        <taxon>Cyanophyceae</taxon>
        <taxon>Gomontiellales</taxon>
        <taxon>Gomontiellaceae</taxon>
        <taxon>Crinalium</taxon>
    </lineage>
</organism>
<dbReference type="OrthoDB" id="5417071at2"/>
<dbReference type="eggNOG" id="COG1700">
    <property type="taxonomic scope" value="Bacteria"/>
</dbReference>
<dbReference type="PATRIC" id="fig|1173022.3.peg.1733"/>
<proteinExistence type="predicted"/>
<dbReference type="STRING" id="1173022.Cri9333_1605"/>
<dbReference type="Proteomes" id="UP000010472">
    <property type="component" value="Chromosome"/>
</dbReference>
<reference evidence="2 3" key="1">
    <citation type="submission" date="2012-06" db="EMBL/GenBank/DDBJ databases">
        <title>Finished chromosome of genome of Crinalium epipsammum PCC 9333.</title>
        <authorList>
            <consortium name="US DOE Joint Genome Institute"/>
            <person name="Gugger M."/>
            <person name="Coursin T."/>
            <person name="Rippka R."/>
            <person name="Tandeau De Marsac N."/>
            <person name="Huntemann M."/>
            <person name="Wei C.-L."/>
            <person name="Han J."/>
            <person name="Detter J.C."/>
            <person name="Han C."/>
            <person name="Tapia R."/>
            <person name="Davenport K."/>
            <person name="Daligault H."/>
            <person name="Erkkila T."/>
            <person name="Gu W."/>
            <person name="Munk A.C.C."/>
            <person name="Teshima H."/>
            <person name="Xu Y."/>
            <person name="Chain P."/>
            <person name="Chen A."/>
            <person name="Krypides N."/>
            <person name="Mavromatis K."/>
            <person name="Markowitz V."/>
            <person name="Szeto E."/>
            <person name="Ivanova N."/>
            <person name="Mikhailova N."/>
            <person name="Ovchinnikova G."/>
            <person name="Pagani I."/>
            <person name="Pati A."/>
            <person name="Goodwin L."/>
            <person name="Peters L."/>
            <person name="Pitluck S."/>
            <person name="Woyke T."/>
            <person name="Kerfeld C."/>
        </authorList>
    </citation>
    <scope>NUCLEOTIDE SEQUENCE [LARGE SCALE GENOMIC DNA]</scope>
    <source>
        <strain evidence="2 3">PCC 9333</strain>
    </source>
</reference>
<dbReference type="AlphaFoldDB" id="K9VZB5"/>
<evidence type="ECO:0000259" key="1">
    <source>
        <dbReference type="Pfam" id="PF09823"/>
    </source>
</evidence>
<dbReference type="InterPro" id="IPR018633">
    <property type="entry name" value="DUF2357"/>
</dbReference>
<dbReference type="KEGG" id="cep:Cri9333_1605"/>
<feature type="domain" description="DUF2357" evidence="1">
    <location>
        <begin position="177"/>
        <end position="322"/>
    </location>
</feature>
<name>K9VZB5_9CYAN</name>
<dbReference type="HOGENOM" id="CLU_549538_0_0_3"/>
<dbReference type="Pfam" id="PF09823">
    <property type="entry name" value="DUF2357"/>
    <property type="match status" value="1"/>
</dbReference>
<dbReference type="RefSeq" id="WP_015202616.1">
    <property type="nucleotide sequence ID" value="NC_019753.1"/>
</dbReference>
<protein>
    <recommendedName>
        <fullName evidence="1">DUF2357 domain-containing protein</fullName>
    </recommendedName>
</protein>
<evidence type="ECO:0000313" key="2">
    <source>
        <dbReference type="EMBL" id="AFZ12495.1"/>
    </source>
</evidence>
<keyword evidence="3" id="KW-1185">Reference proteome</keyword>
<evidence type="ECO:0000313" key="3">
    <source>
        <dbReference type="Proteomes" id="UP000010472"/>
    </source>
</evidence>
<dbReference type="EMBL" id="CP003620">
    <property type="protein sequence ID" value="AFZ12495.1"/>
    <property type="molecule type" value="Genomic_DNA"/>
</dbReference>
<gene>
    <name evidence="2" type="ORF">Cri9333_1605</name>
</gene>